<evidence type="ECO:0000256" key="4">
    <source>
        <dbReference type="ARBA" id="ARBA00022801"/>
    </source>
</evidence>
<name>A0A558BM87_9BACT</name>
<gene>
    <name evidence="8" type="ORF">FNT36_20875</name>
</gene>
<keyword evidence="2" id="KW-0997">Cell inner membrane</keyword>
<dbReference type="RefSeq" id="WP_144851753.1">
    <property type="nucleotide sequence ID" value="NZ_VMRJ01000006.1"/>
</dbReference>
<accession>A0A558BM87</accession>
<keyword evidence="5" id="KW-0472">Membrane</keyword>
<dbReference type="InterPro" id="IPR004843">
    <property type="entry name" value="Calcineurin-like_PHP"/>
</dbReference>
<dbReference type="InterPro" id="IPR043461">
    <property type="entry name" value="LpxH-like"/>
</dbReference>
<reference evidence="8 9" key="1">
    <citation type="submission" date="2019-07" db="EMBL/GenBank/DDBJ databases">
        <title>Hymenobacter sp. straun FUR1 Genome sequencing and assembly.</title>
        <authorList>
            <person name="Chhetri G."/>
        </authorList>
    </citation>
    <scope>NUCLEOTIDE SEQUENCE [LARGE SCALE GENOMIC DNA]</scope>
    <source>
        <strain evidence="8 9">Fur1</strain>
    </source>
</reference>
<evidence type="ECO:0000256" key="2">
    <source>
        <dbReference type="ARBA" id="ARBA00022519"/>
    </source>
</evidence>
<keyword evidence="9" id="KW-1185">Reference proteome</keyword>
<keyword evidence="4" id="KW-0378">Hydrolase</keyword>
<dbReference type="InterPro" id="IPR029052">
    <property type="entry name" value="Metallo-depent_PP-like"/>
</dbReference>
<comment type="caution">
    <text evidence="8">The sequence shown here is derived from an EMBL/GenBank/DDBJ whole genome shotgun (WGS) entry which is preliminary data.</text>
</comment>
<dbReference type="PANTHER" id="PTHR34990:SF1">
    <property type="entry name" value="UDP-2,3-DIACYLGLUCOSAMINE HYDROLASE"/>
    <property type="match status" value="1"/>
</dbReference>
<dbReference type="Proteomes" id="UP000317624">
    <property type="component" value="Unassembled WGS sequence"/>
</dbReference>
<keyword evidence="3" id="KW-0479">Metal-binding</keyword>
<evidence type="ECO:0000256" key="5">
    <source>
        <dbReference type="ARBA" id="ARBA00023136"/>
    </source>
</evidence>
<dbReference type="PANTHER" id="PTHR34990">
    <property type="entry name" value="UDP-2,3-DIACYLGLUCOSAMINE HYDROLASE-RELATED"/>
    <property type="match status" value="1"/>
</dbReference>
<dbReference type="GO" id="GO:0046872">
    <property type="term" value="F:metal ion binding"/>
    <property type="evidence" value="ECO:0007669"/>
    <property type="project" value="UniProtKB-KW"/>
</dbReference>
<keyword evidence="6" id="KW-0464">Manganese</keyword>
<dbReference type="AlphaFoldDB" id="A0A558BM87"/>
<dbReference type="CDD" id="cd07398">
    <property type="entry name" value="MPP_YbbF-LpxH"/>
    <property type="match status" value="1"/>
</dbReference>
<dbReference type="OrthoDB" id="9785951at2"/>
<protein>
    <submittedName>
        <fullName evidence="8">UDP-2,3-diacylglucosamine diphosphatase</fullName>
    </submittedName>
</protein>
<evidence type="ECO:0000256" key="6">
    <source>
        <dbReference type="ARBA" id="ARBA00023211"/>
    </source>
</evidence>
<feature type="domain" description="Calcineurin-like phosphoesterase" evidence="7">
    <location>
        <begin position="19"/>
        <end position="224"/>
    </location>
</feature>
<evidence type="ECO:0000313" key="8">
    <source>
        <dbReference type="EMBL" id="TVT37631.1"/>
    </source>
</evidence>
<evidence type="ECO:0000313" key="9">
    <source>
        <dbReference type="Proteomes" id="UP000317624"/>
    </source>
</evidence>
<keyword evidence="1" id="KW-1003">Cell membrane</keyword>
<evidence type="ECO:0000256" key="3">
    <source>
        <dbReference type="ARBA" id="ARBA00022723"/>
    </source>
</evidence>
<dbReference type="GO" id="GO:0016020">
    <property type="term" value="C:membrane"/>
    <property type="evidence" value="ECO:0007669"/>
    <property type="project" value="GOC"/>
</dbReference>
<dbReference type="Pfam" id="PF00149">
    <property type="entry name" value="Metallophos"/>
    <property type="match status" value="1"/>
</dbReference>
<organism evidence="8 9">
    <name type="scientific">Hymenobacter setariae</name>
    <dbReference type="NCBI Taxonomy" id="2594794"/>
    <lineage>
        <taxon>Bacteria</taxon>
        <taxon>Pseudomonadati</taxon>
        <taxon>Bacteroidota</taxon>
        <taxon>Cytophagia</taxon>
        <taxon>Cytophagales</taxon>
        <taxon>Hymenobacteraceae</taxon>
        <taxon>Hymenobacter</taxon>
    </lineage>
</organism>
<dbReference type="Gene3D" id="3.60.21.10">
    <property type="match status" value="1"/>
</dbReference>
<sequence>MTPKLLPELPPLALPAGKRVYFASDFHLGVPDAVTSRERERRIVRWLDEAAKDAAAIYLLGDVFDFWFEYKHAIPRGFSRLQGKLAELTDGGLPITLFTGNHDMWMFGYFTQEMGIPIQRDPVTQRMGDKLFHIGHGDGLGPGDFAYKRLMKPVFNSRFTQWLFARLHPNLGIGIASKWSQHSRIQNGAADAKYFGEDEWLLVYCREVEKRQHHDYYVFGHRHLPLDVAVGPGSQYINLGEWVNYCSYGVYDGTTMALQEYKG</sequence>
<dbReference type="SUPFAM" id="SSF56300">
    <property type="entry name" value="Metallo-dependent phosphatases"/>
    <property type="match status" value="1"/>
</dbReference>
<evidence type="ECO:0000256" key="1">
    <source>
        <dbReference type="ARBA" id="ARBA00022475"/>
    </source>
</evidence>
<proteinExistence type="predicted"/>
<dbReference type="GO" id="GO:0009245">
    <property type="term" value="P:lipid A biosynthetic process"/>
    <property type="evidence" value="ECO:0007669"/>
    <property type="project" value="TreeGrafter"/>
</dbReference>
<dbReference type="EMBL" id="VMRJ01000006">
    <property type="protein sequence ID" value="TVT37631.1"/>
    <property type="molecule type" value="Genomic_DNA"/>
</dbReference>
<evidence type="ECO:0000259" key="7">
    <source>
        <dbReference type="Pfam" id="PF00149"/>
    </source>
</evidence>
<dbReference type="GO" id="GO:0008758">
    <property type="term" value="F:UDP-2,3-diacylglucosamine hydrolase activity"/>
    <property type="evidence" value="ECO:0007669"/>
    <property type="project" value="TreeGrafter"/>
</dbReference>